<accession>A0A2N7NNJ1</accession>
<dbReference type="EMBL" id="MDBP01000014">
    <property type="protein sequence ID" value="PMP17824.1"/>
    <property type="molecule type" value="Genomic_DNA"/>
</dbReference>
<reference evidence="2" key="1">
    <citation type="submission" date="2016-07" db="EMBL/GenBank/DDBJ databases">
        <title>Nontailed viruses are major unrecognized killers of bacteria in the ocean.</title>
        <authorList>
            <person name="Kauffman K."/>
            <person name="Hussain F."/>
            <person name="Yang J."/>
            <person name="Arevalo P."/>
            <person name="Brown J."/>
            <person name="Cutler M."/>
            <person name="Kelly L."/>
            <person name="Polz M.F."/>
        </authorList>
    </citation>
    <scope>NUCLEOTIDE SEQUENCE [LARGE SCALE GENOMIC DNA]</scope>
    <source>
        <strain evidence="2">10N.222.48.A2</strain>
    </source>
</reference>
<comment type="caution">
    <text evidence="1">The sequence shown here is derived from an EMBL/GenBank/DDBJ whole genome shotgun (WGS) entry which is preliminary data.</text>
</comment>
<evidence type="ECO:0000313" key="1">
    <source>
        <dbReference type="EMBL" id="PMP17824.1"/>
    </source>
</evidence>
<dbReference type="Proteomes" id="UP000235579">
    <property type="component" value="Unassembled WGS sequence"/>
</dbReference>
<dbReference type="AlphaFoldDB" id="A0A2N7NNJ1"/>
<proteinExistence type="predicted"/>
<evidence type="ECO:0000313" key="2">
    <source>
        <dbReference type="Proteomes" id="UP000235579"/>
    </source>
</evidence>
<protein>
    <submittedName>
        <fullName evidence="1">Uncharacterized protein</fullName>
    </submittedName>
</protein>
<organism evidence="1 2">
    <name type="scientific">Vibrio tasmaniensis</name>
    <dbReference type="NCBI Taxonomy" id="212663"/>
    <lineage>
        <taxon>Bacteria</taxon>
        <taxon>Pseudomonadati</taxon>
        <taxon>Pseudomonadota</taxon>
        <taxon>Gammaproteobacteria</taxon>
        <taxon>Vibrionales</taxon>
        <taxon>Vibrionaceae</taxon>
        <taxon>Vibrio</taxon>
    </lineage>
</organism>
<gene>
    <name evidence="1" type="ORF">BCS92_05295</name>
</gene>
<name>A0A2N7NNJ1_9VIBR</name>
<sequence>MKSIENLLSESAECRNKLTLLSEEIHIKIVPLRQFNIIGLNIITDHLQLTIGLLEIEQALNGHQQLKPITKTTLMMDRKRLIKLANHTIQTSSDWMVKIFERKL</sequence>